<feature type="modified residue" description="4-aspartylphosphate" evidence="2">
    <location>
        <position position="54"/>
    </location>
</feature>
<sequence>MPKPLILIADDEELLRELYAELLQPHYEIVLSRNGTEAREKALSTPGLRGILMDVQMPGMNGLQVAREVLVKRPEVRIIIMSGTDVTYRVRQMFASEQVAFLVKPFELEALLLLAKQHFSPPVPE</sequence>
<proteinExistence type="predicted"/>
<keyword evidence="5" id="KW-1185">Reference proteome</keyword>
<dbReference type="InterPro" id="IPR050595">
    <property type="entry name" value="Bact_response_regulator"/>
</dbReference>
<evidence type="ECO:0000313" key="5">
    <source>
        <dbReference type="Proteomes" id="UP000006791"/>
    </source>
</evidence>
<dbReference type="Pfam" id="PF00072">
    <property type="entry name" value="Response_reg"/>
    <property type="match status" value="1"/>
</dbReference>
<protein>
    <submittedName>
        <fullName evidence="4">Response regulator containing CheY-like receiver, AAA-type ATPase, and DNA-binding domains</fullName>
    </submittedName>
</protein>
<keyword evidence="4" id="KW-0238">DNA-binding</keyword>
<organism evidence="4 5">
    <name type="scientific">Chloracidobacterium thermophilum (strain B)</name>
    <dbReference type="NCBI Taxonomy" id="981222"/>
    <lineage>
        <taxon>Bacteria</taxon>
        <taxon>Pseudomonadati</taxon>
        <taxon>Acidobacteriota</taxon>
        <taxon>Terriglobia</taxon>
        <taxon>Terriglobales</taxon>
        <taxon>Acidobacteriaceae</taxon>
        <taxon>Chloracidobacterium</taxon>
    </lineage>
</organism>
<evidence type="ECO:0000313" key="4">
    <source>
        <dbReference type="EMBL" id="AEP12915.1"/>
    </source>
</evidence>
<dbReference type="CDD" id="cd00156">
    <property type="entry name" value="REC"/>
    <property type="match status" value="1"/>
</dbReference>
<dbReference type="KEGG" id="ctm:Cabther_A2177"/>
<name>G2LDQ7_CHLTF</name>
<dbReference type="PANTHER" id="PTHR44591">
    <property type="entry name" value="STRESS RESPONSE REGULATOR PROTEIN 1"/>
    <property type="match status" value="1"/>
</dbReference>
<dbReference type="Proteomes" id="UP000006791">
    <property type="component" value="Chromosome 1"/>
</dbReference>
<dbReference type="AlphaFoldDB" id="G2LDQ7"/>
<dbReference type="PANTHER" id="PTHR44591:SF21">
    <property type="entry name" value="TWO-COMPONENT RESPONSE REGULATOR"/>
    <property type="match status" value="1"/>
</dbReference>
<dbReference type="PROSITE" id="PS50110">
    <property type="entry name" value="RESPONSE_REGULATORY"/>
    <property type="match status" value="1"/>
</dbReference>
<dbReference type="InterPro" id="IPR011006">
    <property type="entry name" value="CheY-like_superfamily"/>
</dbReference>
<dbReference type="RefSeq" id="WP_014100652.1">
    <property type="nucleotide sequence ID" value="NC_016024.1"/>
</dbReference>
<dbReference type="OrthoDB" id="9796655at2"/>
<evidence type="ECO:0000256" key="1">
    <source>
        <dbReference type="ARBA" id="ARBA00022553"/>
    </source>
</evidence>
<dbReference type="Gene3D" id="3.40.50.2300">
    <property type="match status" value="1"/>
</dbReference>
<dbReference type="GO" id="GO:0003677">
    <property type="term" value="F:DNA binding"/>
    <property type="evidence" value="ECO:0007669"/>
    <property type="project" value="UniProtKB-KW"/>
</dbReference>
<keyword evidence="1 2" id="KW-0597">Phosphoprotein</keyword>
<gene>
    <name evidence="4" type="ordered locus">Cabther_A2177</name>
</gene>
<dbReference type="EMBL" id="CP002514">
    <property type="protein sequence ID" value="AEP12915.1"/>
    <property type="molecule type" value="Genomic_DNA"/>
</dbReference>
<dbReference type="InterPro" id="IPR001789">
    <property type="entry name" value="Sig_transdc_resp-reg_receiver"/>
</dbReference>
<feature type="domain" description="Response regulatory" evidence="3">
    <location>
        <begin position="5"/>
        <end position="119"/>
    </location>
</feature>
<dbReference type="GO" id="GO:0000160">
    <property type="term" value="P:phosphorelay signal transduction system"/>
    <property type="evidence" value="ECO:0007669"/>
    <property type="project" value="InterPro"/>
</dbReference>
<evidence type="ECO:0000259" key="3">
    <source>
        <dbReference type="PROSITE" id="PS50110"/>
    </source>
</evidence>
<dbReference type="SUPFAM" id="SSF52172">
    <property type="entry name" value="CheY-like"/>
    <property type="match status" value="1"/>
</dbReference>
<evidence type="ECO:0000256" key="2">
    <source>
        <dbReference type="PROSITE-ProRule" id="PRU00169"/>
    </source>
</evidence>
<dbReference type="SMART" id="SM00448">
    <property type="entry name" value="REC"/>
    <property type="match status" value="1"/>
</dbReference>
<accession>G2LDQ7</accession>
<dbReference type="HOGENOM" id="CLU_000445_69_8_0"/>
<reference evidence="4 5" key="1">
    <citation type="journal article" date="2012" name="Environ. Microbiol.">
        <title>Complete genome of Candidatus Chloracidobacterium thermophilum, a chlorophyll-based photoheterotroph belonging to the phylum Acidobacteria.</title>
        <authorList>
            <person name="Garcia Costas A.M."/>
            <person name="Liu Z."/>
            <person name="Tomsho L.P."/>
            <person name="Schuster S.C."/>
            <person name="Ward D.M."/>
            <person name="Bryant D.A."/>
        </authorList>
    </citation>
    <scope>NUCLEOTIDE SEQUENCE [LARGE SCALE GENOMIC DNA]</scope>
    <source>
        <strain evidence="4 5">B</strain>
    </source>
</reference>
<dbReference type="STRING" id="981222.Cabther_A2177"/>